<dbReference type="Gene3D" id="3.10.180.10">
    <property type="entry name" value="2,3-Dihydroxybiphenyl 1,2-Dioxygenase, domain 1"/>
    <property type="match status" value="1"/>
</dbReference>
<name>A0ABZ1KKN5_STRAH</name>
<dbReference type="Pfam" id="PF00903">
    <property type="entry name" value="Glyoxalase"/>
    <property type="match status" value="1"/>
</dbReference>
<gene>
    <name evidence="2" type="ORF">OG350_05180</name>
</gene>
<evidence type="ECO:0000313" key="3">
    <source>
        <dbReference type="Proteomes" id="UP001622557"/>
    </source>
</evidence>
<sequence length="122" mass="12814">MAAGLQTIIYPVKDLDRAKALFGALLGVEPYADEPYYVGYKAAGQDVGLDPSGHAKGMTGPVPYWHVTDLRERLAALLAAGAELLQDAQDVGGGRLIAFVKDPDGNHLGLLQDPSDPSDPSA</sequence>
<accession>A0ABZ1KKN5</accession>
<dbReference type="InterPro" id="IPR037523">
    <property type="entry name" value="VOC_core"/>
</dbReference>
<evidence type="ECO:0000259" key="1">
    <source>
        <dbReference type="PROSITE" id="PS51819"/>
    </source>
</evidence>
<dbReference type="InterPro" id="IPR029068">
    <property type="entry name" value="Glyas_Bleomycin-R_OHBP_Dase"/>
</dbReference>
<dbReference type="InterPro" id="IPR004360">
    <property type="entry name" value="Glyas_Fos-R_dOase_dom"/>
</dbReference>
<dbReference type="PROSITE" id="PS51819">
    <property type="entry name" value="VOC"/>
    <property type="match status" value="1"/>
</dbReference>
<reference evidence="2 3" key="1">
    <citation type="submission" date="2022-10" db="EMBL/GenBank/DDBJ databases">
        <title>The complete genomes of actinobacterial strains from the NBC collection.</title>
        <authorList>
            <person name="Joergensen T.S."/>
            <person name="Alvarez Arevalo M."/>
            <person name="Sterndorff E.B."/>
            <person name="Faurdal D."/>
            <person name="Vuksanovic O."/>
            <person name="Mourched A.-S."/>
            <person name="Charusanti P."/>
            <person name="Shaw S."/>
            <person name="Blin K."/>
            <person name="Weber T."/>
        </authorList>
    </citation>
    <scope>NUCLEOTIDE SEQUENCE [LARGE SCALE GENOMIC DNA]</scope>
    <source>
        <strain evidence="2 3">NBC_00156</strain>
    </source>
</reference>
<protein>
    <submittedName>
        <fullName evidence="2">Glyoxalase</fullName>
    </submittedName>
</protein>
<organism evidence="2 3">
    <name type="scientific">Streptomyces achromogenes</name>
    <dbReference type="NCBI Taxonomy" id="67255"/>
    <lineage>
        <taxon>Bacteria</taxon>
        <taxon>Bacillati</taxon>
        <taxon>Actinomycetota</taxon>
        <taxon>Actinomycetes</taxon>
        <taxon>Kitasatosporales</taxon>
        <taxon>Streptomycetaceae</taxon>
        <taxon>Streptomyces</taxon>
    </lineage>
</organism>
<proteinExistence type="predicted"/>
<dbReference type="Proteomes" id="UP001622557">
    <property type="component" value="Chromosome"/>
</dbReference>
<dbReference type="SUPFAM" id="SSF54593">
    <property type="entry name" value="Glyoxalase/Bleomycin resistance protein/Dihydroxybiphenyl dioxygenase"/>
    <property type="match status" value="1"/>
</dbReference>
<dbReference type="GeneID" id="97279792"/>
<keyword evidence="3" id="KW-1185">Reference proteome</keyword>
<dbReference type="EMBL" id="CP108164">
    <property type="protein sequence ID" value="WTQ79732.1"/>
    <property type="molecule type" value="Genomic_DNA"/>
</dbReference>
<evidence type="ECO:0000313" key="2">
    <source>
        <dbReference type="EMBL" id="WTQ79732.1"/>
    </source>
</evidence>
<feature type="domain" description="VOC" evidence="1">
    <location>
        <begin position="4"/>
        <end position="113"/>
    </location>
</feature>
<dbReference type="RefSeq" id="WP_405445675.1">
    <property type="nucleotide sequence ID" value="NZ_CP108164.1"/>
</dbReference>